<sequence length="118" mass="13730">MTTTNDEQRPDFDAIERIAWAYFGLHFQKFMALPRGELRRLMDVAGVDGETAVGILDTIKRLSYAYFGDRFDRVLSLPVEDFGRLMDHAGIDRTRIVGVMKALRSLDRDEEMRKRFLQ</sequence>
<protein>
    <submittedName>
        <fullName evidence="1">Uncharacterized protein</fullName>
    </submittedName>
</protein>
<dbReference type="KEGG" id="sdf:ACG33_08805"/>
<name>A0A127FC39_STEDE</name>
<dbReference type="EMBL" id="CP011971">
    <property type="protein sequence ID" value="AMN47191.1"/>
    <property type="molecule type" value="Genomic_DNA"/>
</dbReference>
<accession>A0A127FC39</accession>
<dbReference type="AlphaFoldDB" id="A0A127FC39"/>
<evidence type="ECO:0000313" key="2">
    <source>
        <dbReference type="Proteomes" id="UP000070250"/>
    </source>
</evidence>
<evidence type="ECO:0000313" key="1">
    <source>
        <dbReference type="EMBL" id="AMN47191.1"/>
    </source>
</evidence>
<gene>
    <name evidence="1" type="ORF">ACG33_08805</name>
</gene>
<dbReference type="STRING" id="465721.ACG33_08805"/>
<reference evidence="1 2" key="1">
    <citation type="submission" date="2015-06" db="EMBL/GenBank/DDBJ databases">
        <title>A Comprehensive Approach to Explore the Metabolic and Phylogenetic Diversity of Bacterial Steroid Degradation in the Environment: Testosterone as an Example.</title>
        <authorList>
            <person name="Yang F.-C."/>
            <person name="Chen Y.-L."/>
            <person name="Yu C.-P."/>
            <person name="Tang S.-L."/>
            <person name="Wang P.-H."/>
            <person name="Ismail W."/>
            <person name="Wang C.-H."/>
            <person name="Yang C.-Y."/>
            <person name="Chiang Y.-R."/>
        </authorList>
    </citation>
    <scope>NUCLEOTIDE SEQUENCE [LARGE SCALE GENOMIC DNA]</scope>
    <source>
        <strain evidence="1 2">DSM 18526</strain>
    </source>
</reference>
<dbReference type="RefSeq" id="WP_066920455.1">
    <property type="nucleotide sequence ID" value="NZ_CP011971.1"/>
</dbReference>
<proteinExistence type="predicted"/>
<dbReference type="Proteomes" id="UP000070250">
    <property type="component" value="Chromosome"/>
</dbReference>
<organism evidence="1 2">
    <name type="scientific">Steroidobacter denitrificans</name>
    <dbReference type="NCBI Taxonomy" id="465721"/>
    <lineage>
        <taxon>Bacteria</taxon>
        <taxon>Pseudomonadati</taxon>
        <taxon>Pseudomonadota</taxon>
        <taxon>Gammaproteobacteria</taxon>
        <taxon>Steroidobacterales</taxon>
        <taxon>Steroidobacteraceae</taxon>
        <taxon>Steroidobacter</taxon>
    </lineage>
</organism>
<keyword evidence="2" id="KW-1185">Reference proteome</keyword>